<dbReference type="GO" id="GO:0000776">
    <property type="term" value="C:kinetochore"/>
    <property type="evidence" value="ECO:0007669"/>
    <property type="project" value="TreeGrafter"/>
</dbReference>
<keyword evidence="5 7" id="KW-0175">Coiled coil</keyword>
<feature type="domain" description="NUDE" evidence="9">
    <location>
        <begin position="148"/>
        <end position="227"/>
    </location>
</feature>
<dbReference type="OrthoDB" id="5877028at2759"/>
<dbReference type="AlphaFoldDB" id="A0A5C3QXG6"/>
<evidence type="ECO:0000256" key="4">
    <source>
        <dbReference type="ARBA" id="ARBA00022701"/>
    </source>
</evidence>
<dbReference type="InterPro" id="IPR006964">
    <property type="entry name" value="NUDE_dom"/>
</dbReference>
<evidence type="ECO:0000313" key="11">
    <source>
        <dbReference type="Proteomes" id="UP000305067"/>
    </source>
</evidence>
<dbReference type="GO" id="GO:0007059">
    <property type="term" value="P:chromosome segregation"/>
    <property type="evidence" value="ECO:0007669"/>
    <property type="project" value="TreeGrafter"/>
</dbReference>
<sequence>MTAVLSPTDVFSHDRKHHTHDDSDFSVPSSEWRSKYYEIADMLAETRAELDDFHVTSKELETELEAELQRTEKAQQDLKVKAERAERERDDWKSKFMTLQTTHNTATASLQRELDKLRQEYQSLKIQLRDLEMGNDDLERNERAVSSSLADYEAKYSRVLEEKILLEHELLDKASLEEETQRFKDDLRDANVEISILKDQLEARSRVAPAPVHAPTQRFSTYPPLEHPASEENLLATALPASSSSDLELSDLIPSTDVDPTPVDRTPRATTATRKPPTKSAYPDPSLSTPSPSALGRSPTLPVYRQSPSIRPPSASARPILARTSTHSSQASTSSLTSKNRGVQMVSEMRARVKVLEQKIHTRVPRLRLGSVTTRNNLAASTVSPPVTRPGLAKSSTPSDDRSSIFARRSSESVRRSQDEKPRQNDSSGWVLIMEDSPSPPRKGTQRPRPTSPSSQGSSVPSTSPTFSNLKLGSSSSGLRRPQSRLSSGASASTASSIASSASRPSTPTFIPLPTTHLFAQSTSAGLKRSTGPGSGTLMTSKRSSLSASMNSSPASAKRTRPTTMPPPQRVPTSEATRTKEKEKSLPYLPGGHANVTVRSSKLPSPGTSALGLSRIGRLSSGGSSTTLASGRRSVGETDPAQLGLSKSQLRPRSSSSANTRPT</sequence>
<feature type="compositionally biased region" description="Low complexity" evidence="8">
    <location>
        <begin position="246"/>
        <end position="279"/>
    </location>
</feature>
<feature type="compositionally biased region" description="Polar residues" evidence="8">
    <location>
        <begin position="597"/>
        <end position="608"/>
    </location>
</feature>
<dbReference type="GO" id="GO:0000132">
    <property type="term" value="P:establishment of mitotic spindle orientation"/>
    <property type="evidence" value="ECO:0007669"/>
    <property type="project" value="TreeGrafter"/>
</dbReference>
<dbReference type="GO" id="GO:0005871">
    <property type="term" value="C:kinesin complex"/>
    <property type="evidence" value="ECO:0007669"/>
    <property type="project" value="TreeGrafter"/>
</dbReference>
<dbReference type="STRING" id="1884261.A0A5C3QXG6"/>
<feature type="coiled-coil region" evidence="7">
    <location>
        <begin position="43"/>
        <end position="204"/>
    </location>
</feature>
<dbReference type="GO" id="GO:0047496">
    <property type="term" value="P:vesicle transport along microtubule"/>
    <property type="evidence" value="ECO:0007669"/>
    <property type="project" value="TreeGrafter"/>
</dbReference>
<feature type="compositionally biased region" description="Low complexity" evidence="8">
    <location>
        <begin position="307"/>
        <end position="338"/>
    </location>
</feature>
<proteinExistence type="inferred from homology"/>
<keyword evidence="4" id="KW-0493">Microtubule</keyword>
<dbReference type="EMBL" id="ML178815">
    <property type="protein sequence ID" value="TFL06602.1"/>
    <property type="molecule type" value="Genomic_DNA"/>
</dbReference>
<reference evidence="10 11" key="1">
    <citation type="journal article" date="2019" name="Nat. Ecol. Evol.">
        <title>Megaphylogeny resolves global patterns of mushroom evolution.</title>
        <authorList>
            <person name="Varga T."/>
            <person name="Krizsan K."/>
            <person name="Foldi C."/>
            <person name="Dima B."/>
            <person name="Sanchez-Garcia M."/>
            <person name="Sanchez-Ramirez S."/>
            <person name="Szollosi G.J."/>
            <person name="Szarkandi J.G."/>
            <person name="Papp V."/>
            <person name="Albert L."/>
            <person name="Andreopoulos W."/>
            <person name="Angelini C."/>
            <person name="Antonin V."/>
            <person name="Barry K.W."/>
            <person name="Bougher N.L."/>
            <person name="Buchanan P."/>
            <person name="Buyck B."/>
            <person name="Bense V."/>
            <person name="Catcheside P."/>
            <person name="Chovatia M."/>
            <person name="Cooper J."/>
            <person name="Damon W."/>
            <person name="Desjardin D."/>
            <person name="Finy P."/>
            <person name="Geml J."/>
            <person name="Haridas S."/>
            <person name="Hughes K."/>
            <person name="Justo A."/>
            <person name="Karasinski D."/>
            <person name="Kautmanova I."/>
            <person name="Kiss B."/>
            <person name="Kocsube S."/>
            <person name="Kotiranta H."/>
            <person name="LaButti K.M."/>
            <person name="Lechner B.E."/>
            <person name="Liimatainen K."/>
            <person name="Lipzen A."/>
            <person name="Lukacs Z."/>
            <person name="Mihaltcheva S."/>
            <person name="Morgado L.N."/>
            <person name="Niskanen T."/>
            <person name="Noordeloos M.E."/>
            <person name="Ohm R.A."/>
            <person name="Ortiz-Santana B."/>
            <person name="Ovrebo C."/>
            <person name="Racz N."/>
            <person name="Riley R."/>
            <person name="Savchenko A."/>
            <person name="Shiryaev A."/>
            <person name="Soop K."/>
            <person name="Spirin V."/>
            <person name="Szebenyi C."/>
            <person name="Tomsovsky M."/>
            <person name="Tulloss R.E."/>
            <person name="Uehling J."/>
            <person name="Grigoriev I.V."/>
            <person name="Vagvolgyi C."/>
            <person name="Papp T."/>
            <person name="Martin F.M."/>
            <person name="Miettinen O."/>
            <person name="Hibbett D.S."/>
            <person name="Nagy L.G."/>
        </authorList>
    </citation>
    <scope>NUCLEOTIDE SEQUENCE [LARGE SCALE GENOMIC DNA]</scope>
    <source>
        <strain evidence="10 11">CBS 309.79</strain>
    </source>
</reference>
<dbReference type="Pfam" id="PF04880">
    <property type="entry name" value="NUDE_C"/>
    <property type="match status" value="1"/>
</dbReference>
<keyword evidence="3" id="KW-0963">Cytoplasm</keyword>
<dbReference type="Proteomes" id="UP000305067">
    <property type="component" value="Unassembled WGS sequence"/>
</dbReference>
<dbReference type="PANTHER" id="PTHR10921">
    <property type="entry name" value="NUCLEAR DISTRIBUTION PROTEIN NUDE HOMOLOG 1"/>
    <property type="match status" value="1"/>
</dbReference>
<feature type="compositionally biased region" description="Low complexity" evidence="8">
    <location>
        <begin position="609"/>
        <end position="633"/>
    </location>
</feature>
<feature type="compositionally biased region" description="Low complexity" evidence="8">
    <location>
        <begin position="541"/>
        <end position="557"/>
    </location>
</feature>
<dbReference type="Gene3D" id="6.10.250.1080">
    <property type="match status" value="1"/>
</dbReference>
<evidence type="ECO:0000256" key="6">
    <source>
        <dbReference type="ARBA" id="ARBA00023212"/>
    </source>
</evidence>
<dbReference type="PANTHER" id="PTHR10921:SF1">
    <property type="entry name" value="NUCLEAR DISTRIBUTION PROTEIN NUDE HOMOLOG"/>
    <property type="match status" value="1"/>
</dbReference>
<feature type="compositionally biased region" description="Basic and acidic residues" evidence="8">
    <location>
        <begin position="399"/>
        <end position="424"/>
    </location>
</feature>
<keyword evidence="11" id="KW-1185">Reference proteome</keyword>
<gene>
    <name evidence="10" type="ORF">BDV98DRAFT_600620</name>
</gene>
<comment type="similarity">
    <text evidence="2">Belongs to the nudE family.</text>
</comment>
<evidence type="ECO:0000256" key="1">
    <source>
        <dbReference type="ARBA" id="ARBA00004245"/>
    </source>
</evidence>
<evidence type="ECO:0000256" key="8">
    <source>
        <dbReference type="SAM" id="MobiDB-lite"/>
    </source>
</evidence>
<evidence type="ECO:0000313" key="10">
    <source>
        <dbReference type="EMBL" id="TFL06602.1"/>
    </source>
</evidence>
<feature type="region of interest" description="Disordered" evidence="8">
    <location>
        <begin position="205"/>
        <end position="227"/>
    </location>
</feature>
<evidence type="ECO:0000259" key="9">
    <source>
        <dbReference type="Pfam" id="PF04880"/>
    </source>
</evidence>
<evidence type="ECO:0000256" key="2">
    <source>
        <dbReference type="ARBA" id="ARBA00007429"/>
    </source>
</evidence>
<feature type="region of interest" description="Disordered" evidence="8">
    <location>
        <begin position="246"/>
        <end position="344"/>
    </location>
</feature>
<comment type="subcellular location">
    <subcellularLocation>
        <location evidence="1">Cytoplasm</location>
        <location evidence="1">Cytoskeleton</location>
    </subcellularLocation>
</comment>
<feature type="compositionally biased region" description="Low complexity" evidence="8">
    <location>
        <begin position="447"/>
        <end position="506"/>
    </location>
</feature>
<evidence type="ECO:0000256" key="5">
    <source>
        <dbReference type="ARBA" id="ARBA00023054"/>
    </source>
</evidence>
<dbReference type="InterPro" id="IPR033494">
    <property type="entry name" value="NUDE"/>
</dbReference>
<keyword evidence="6" id="KW-0206">Cytoskeleton</keyword>
<name>A0A5C3QXG6_9AGAR</name>
<evidence type="ECO:0000256" key="7">
    <source>
        <dbReference type="SAM" id="Coils"/>
    </source>
</evidence>
<dbReference type="GO" id="GO:0007020">
    <property type="term" value="P:microtubule nucleation"/>
    <property type="evidence" value="ECO:0007669"/>
    <property type="project" value="TreeGrafter"/>
</dbReference>
<organism evidence="10 11">
    <name type="scientific">Pterulicium gracile</name>
    <dbReference type="NCBI Taxonomy" id="1884261"/>
    <lineage>
        <taxon>Eukaryota</taxon>
        <taxon>Fungi</taxon>
        <taxon>Dikarya</taxon>
        <taxon>Basidiomycota</taxon>
        <taxon>Agaricomycotina</taxon>
        <taxon>Agaricomycetes</taxon>
        <taxon>Agaricomycetidae</taxon>
        <taxon>Agaricales</taxon>
        <taxon>Pleurotineae</taxon>
        <taxon>Pterulaceae</taxon>
        <taxon>Pterulicium</taxon>
    </lineage>
</organism>
<dbReference type="GO" id="GO:0051642">
    <property type="term" value="P:centrosome localization"/>
    <property type="evidence" value="ECO:0007669"/>
    <property type="project" value="TreeGrafter"/>
</dbReference>
<evidence type="ECO:0000256" key="3">
    <source>
        <dbReference type="ARBA" id="ARBA00022490"/>
    </source>
</evidence>
<feature type="region of interest" description="Disordered" evidence="8">
    <location>
        <begin position="378"/>
        <end position="663"/>
    </location>
</feature>
<protein>
    <recommendedName>
        <fullName evidence="9">NUDE domain-containing protein</fullName>
    </recommendedName>
</protein>
<accession>A0A5C3QXG6</accession>
<feature type="compositionally biased region" description="Low complexity" evidence="8">
    <location>
        <begin position="645"/>
        <end position="657"/>
    </location>
</feature>
<dbReference type="GO" id="GO:0008017">
    <property type="term" value="F:microtubule binding"/>
    <property type="evidence" value="ECO:0007669"/>
    <property type="project" value="InterPro"/>
</dbReference>
<feature type="region of interest" description="Disordered" evidence="8">
    <location>
        <begin position="1"/>
        <end position="28"/>
    </location>
</feature>